<keyword evidence="1" id="KW-0479">Metal-binding</keyword>
<organism evidence="4 5">
    <name type="scientific">Streptomyces scabichelini</name>
    <dbReference type="NCBI Taxonomy" id="2711217"/>
    <lineage>
        <taxon>Bacteria</taxon>
        <taxon>Bacillati</taxon>
        <taxon>Actinomycetota</taxon>
        <taxon>Actinomycetes</taxon>
        <taxon>Kitasatosporales</taxon>
        <taxon>Streptomycetaceae</taxon>
        <taxon>Streptomyces</taxon>
    </lineage>
</organism>
<gene>
    <name evidence="4" type="ORF">G5C60_04270</name>
</gene>
<dbReference type="GO" id="GO:0004493">
    <property type="term" value="F:methylmalonyl-CoA epimerase activity"/>
    <property type="evidence" value="ECO:0007669"/>
    <property type="project" value="TreeGrafter"/>
</dbReference>
<dbReference type="InterPro" id="IPR037523">
    <property type="entry name" value="VOC_core"/>
</dbReference>
<feature type="domain" description="VOC" evidence="3">
    <location>
        <begin position="25"/>
        <end position="171"/>
    </location>
</feature>
<sequence length="189" mass="20505">MNASNTSNTSNKPSTSRGGIPTLRSVDHVAFTVPDLDEAIAFFVDHVGGEFIFRDGPFVDEAGDGMTRRLNVDARAGCTLAMVRLGRLNLELFEYTAPQRSTTQPRNSDIGGHHLALYVDDVDAARAYLSAVPGVTLMEGPNGVADDSPVFGQRWFYFTTPWGLQMEITSCADGTFYRGLPGERMAPPA</sequence>
<dbReference type="SUPFAM" id="SSF54593">
    <property type="entry name" value="Glyoxalase/Bleomycin resistance protein/Dihydroxybiphenyl dioxygenase"/>
    <property type="match status" value="1"/>
</dbReference>
<dbReference type="GO" id="GO:0046491">
    <property type="term" value="P:L-methylmalonyl-CoA metabolic process"/>
    <property type="evidence" value="ECO:0007669"/>
    <property type="project" value="TreeGrafter"/>
</dbReference>
<dbReference type="InterPro" id="IPR051785">
    <property type="entry name" value="MMCE/EMCE_epimerase"/>
</dbReference>
<dbReference type="RefSeq" id="WP_165254879.1">
    <property type="nucleotide sequence ID" value="NZ_JAAKZY010000008.1"/>
</dbReference>
<dbReference type="PROSITE" id="PS51819">
    <property type="entry name" value="VOC"/>
    <property type="match status" value="1"/>
</dbReference>
<dbReference type="PANTHER" id="PTHR43048:SF6">
    <property type="entry name" value="BLR8189 PROTEIN"/>
    <property type="match status" value="1"/>
</dbReference>
<keyword evidence="5" id="KW-1185">Reference proteome</keyword>
<dbReference type="AlphaFoldDB" id="A0A6G4UZ70"/>
<protein>
    <submittedName>
        <fullName evidence="4">VOC family protein</fullName>
    </submittedName>
</protein>
<evidence type="ECO:0000256" key="1">
    <source>
        <dbReference type="ARBA" id="ARBA00022723"/>
    </source>
</evidence>
<comment type="caution">
    <text evidence="4">The sequence shown here is derived from an EMBL/GenBank/DDBJ whole genome shotgun (WGS) entry which is preliminary data.</text>
</comment>
<feature type="compositionally biased region" description="Low complexity" evidence="2">
    <location>
        <begin position="1"/>
        <end position="16"/>
    </location>
</feature>
<feature type="region of interest" description="Disordered" evidence="2">
    <location>
        <begin position="1"/>
        <end position="21"/>
    </location>
</feature>
<dbReference type="InterPro" id="IPR029068">
    <property type="entry name" value="Glyas_Bleomycin-R_OHBP_Dase"/>
</dbReference>
<name>A0A6G4UZ70_9ACTN</name>
<proteinExistence type="predicted"/>
<reference evidence="4 5" key="1">
    <citation type="submission" date="2020-02" db="EMBL/GenBank/DDBJ databases">
        <title>Whole-genome analyses of novel actinobacteria.</title>
        <authorList>
            <person name="Sahin N."/>
            <person name="Gencbay T."/>
        </authorList>
    </citation>
    <scope>NUCLEOTIDE SEQUENCE [LARGE SCALE GENOMIC DNA]</scope>
    <source>
        <strain evidence="4 5">HC44</strain>
    </source>
</reference>
<dbReference type="Proteomes" id="UP000472335">
    <property type="component" value="Unassembled WGS sequence"/>
</dbReference>
<dbReference type="GO" id="GO:0046872">
    <property type="term" value="F:metal ion binding"/>
    <property type="evidence" value="ECO:0007669"/>
    <property type="project" value="UniProtKB-KW"/>
</dbReference>
<dbReference type="Pfam" id="PF13669">
    <property type="entry name" value="Glyoxalase_4"/>
    <property type="match status" value="1"/>
</dbReference>
<accession>A0A6G4UZ70</accession>
<evidence type="ECO:0000259" key="3">
    <source>
        <dbReference type="PROSITE" id="PS51819"/>
    </source>
</evidence>
<dbReference type="PANTHER" id="PTHR43048">
    <property type="entry name" value="METHYLMALONYL-COA EPIMERASE"/>
    <property type="match status" value="1"/>
</dbReference>
<dbReference type="Gene3D" id="3.10.180.10">
    <property type="entry name" value="2,3-Dihydroxybiphenyl 1,2-Dioxygenase, domain 1"/>
    <property type="match status" value="1"/>
</dbReference>
<evidence type="ECO:0000313" key="4">
    <source>
        <dbReference type="EMBL" id="NGO06904.1"/>
    </source>
</evidence>
<dbReference type="EMBL" id="JAAKZY010000008">
    <property type="protein sequence ID" value="NGO06904.1"/>
    <property type="molecule type" value="Genomic_DNA"/>
</dbReference>
<evidence type="ECO:0000313" key="5">
    <source>
        <dbReference type="Proteomes" id="UP000472335"/>
    </source>
</evidence>
<evidence type="ECO:0000256" key="2">
    <source>
        <dbReference type="SAM" id="MobiDB-lite"/>
    </source>
</evidence>